<comment type="caution">
    <text evidence="2">The sequence shown here is derived from an EMBL/GenBank/DDBJ whole genome shotgun (WGS) entry which is preliminary data.</text>
</comment>
<reference evidence="2" key="1">
    <citation type="submission" date="2019-03" db="EMBL/GenBank/DDBJ databases">
        <title>Lake Tanganyika Metagenome-Assembled Genomes (MAGs).</title>
        <authorList>
            <person name="Tran P."/>
        </authorList>
    </citation>
    <scope>NUCLEOTIDE SEQUENCE</scope>
    <source>
        <strain evidence="2">K_DeepCast_65m_m2_066</strain>
    </source>
</reference>
<dbReference type="GO" id="GO:0006355">
    <property type="term" value="P:regulation of DNA-templated transcription"/>
    <property type="evidence" value="ECO:0007669"/>
    <property type="project" value="InterPro"/>
</dbReference>
<gene>
    <name evidence="2" type="ORF">FJZ47_15580</name>
</gene>
<dbReference type="Pfam" id="PF05443">
    <property type="entry name" value="ROS_MUCR"/>
    <property type="match status" value="1"/>
</dbReference>
<comment type="similarity">
    <text evidence="1">Belongs to the ros/MucR family.</text>
</comment>
<accession>A0A937W4D4</accession>
<organism evidence="2 3">
    <name type="scientific">Tectimicrobiota bacterium</name>
    <dbReference type="NCBI Taxonomy" id="2528274"/>
    <lineage>
        <taxon>Bacteria</taxon>
        <taxon>Pseudomonadati</taxon>
        <taxon>Nitrospinota/Tectimicrobiota group</taxon>
        <taxon>Candidatus Tectimicrobiota</taxon>
    </lineage>
</organism>
<proteinExistence type="inferred from homology"/>
<evidence type="ECO:0000256" key="1">
    <source>
        <dbReference type="ARBA" id="ARBA00007031"/>
    </source>
</evidence>
<dbReference type="InterPro" id="IPR008807">
    <property type="entry name" value="ROS_MUCR"/>
</dbReference>
<name>A0A937W4D4_UNCTE</name>
<dbReference type="InterPro" id="IPR041920">
    <property type="entry name" value="ROS/MUCR_sf"/>
</dbReference>
<evidence type="ECO:0000313" key="3">
    <source>
        <dbReference type="Proteomes" id="UP000712673"/>
    </source>
</evidence>
<dbReference type="GO" id="GO:0003677">
    <property type="term" value="F:DNA binding"/>
    <property type="evidence" value="ECO:0007669"/>
    <property type="project" value="InterPro"/>
</dbReference>
<dbReference type="Gene3D" id="1.10.10.1550">
    <property type="entry name" value="ROS/MUCR transcriptional regulator protein"/>
    <property type="match status" value="1"/>
</dbReference>
<dbReference type="AlphaFoldDB" id="A0A937W4D4"/>
<dbReference type="GO" id="GO:0008270">
    <property type="term" value="F:zinc ion binding"/>
    <property type="evidence" value="ECO:0007669"/>
    <property type="project" value="InterPro"/>
</dbReference>
<sequence>MKVRDISSHKKGDIIVSKSLVEMCTDIVSAQASHSVMTSEDIVESLRRVFRTLQEVQTLGEAVEHEEGTLRDPQSSIQRNQVLCLECGKAFKLLSNRHLALHGLTPRAYKHKHGIRMTQALSARTLSTRRRKLAKELGMGKQLAEWRAERKQQVG</sequence>
<evidence type="ECO:0000313" key="2">
    <source>
        <dbReference type="EMBL" id="MBM3225204.1"/>
    </source>
</evidence>
<dbReference type="EMBL" id="VGLS01000511">
    <property type="protein sequence ID" value="MBM3225204.1"/>
    <property type="molecule type" value="Genomic_DNA"/>
</dbReference>
<protein>
    <submittedName>
        <fullName evidence="2">Transcriptional regulator</fullName>
    </submittedName>
</protein>
<dbReference type="Proteomes" id="UP000712673">
    <property type="component" value="Unassembled WGS sequence"/>
</dbReference>